<gene>
    <name evidence="17" type="primary">ERO1_2</name>
    <name evidence="17" type="ORF">LPJ61_007072</name>
</gene>
<keyword evidence="16" id="KW-1133">Transmembrane helix</keyword>
<evidence type="ECO:0000256" key="7">
    <source>
        <dbReference type="ARBA" id="ARBA00022729"/>
    </source>
</evidence>
<reference evidence="17" key="1">
    <citation type="submission" date="2022-07" db="EMBL/GenBank/DDBJ databases">
        <title>Phylogenomic reconstructions and comparative analyses of Kickxellomycotina fungi.</title>
        <authorList>
            <person name="Reynolds N.K."/>
            <person name="Stajich J.E."/>
            <person name="Barry K."/>
            <person name="Grigoriev I.V."/>
            <person name="Crous P."/>
            <person name="Smith M.E."/>
        </authorList>
    </citation>
    <scope>NUCLEOTIDE SEQUENCE</scope>
    <source>
        <strain evidence="17">BCRC 34381</strain>
    </source>
</reference>
<evidence type="ECO:0000256" key="4">
    <source>
        <dbReference type="ARBA" id="ARBA00011802"/>
    </source>
</evidence>
<comment type="caution">
    <text evidence="17">The sequence shown here is derived from an EMBL/GenBank/DDBJ whole genome shotgun (WGS) entry which is preliminary data.</text>
</comment>
<keyword evidence="12 16" id="KW-0472">Membrane</keyword>
<dbReference type="PANTHER" id="PTHR12613">
    <property type="entry name" value="ERO1-RELATED"/>
    <property type="match status" value="1"/>
</dbReference>
<evidence type="ECO:0000256" key="3">
    <source>
        <dbReference type="ARBA" id="ARBA00008277"/>
    </source>
</evidence>
<dbReference type="GO" id="GO:0015035">
    <property type="term" value="F:protein-disulfide reductase activity"/>
    <property type="evidence" value="ECO:0007669"/>
    <property type="project" value="InterPro"/>
</dbReference>
<evidence type="ECO:0000256" key="16">
    <source>
        <dbReference type="SAM" id="Phobius"/>
    </source>
</evidence>
<evidence type="ECO:0000256" key="10">
    <source>
        <dbReference type="ARBA" id="ARBA00022982"/>
    </source>
</evidence>
<comment type="similarity">
    <text evidence="3">Belongs to the EROs family.</text>
</comment>
<dbReference type="GO" id="GO:0016972">
    <property type="term" value="F:thiol oxidase activity"/>
    <property type="evidence" value="ECO:0007669"/>
    <property type="project" value="InterPro"/>
</dbReference>
<keyword evidence="13" id="KW-1015">Disulfide bond</keyword>
<dbReference type="EMBL" id="JANBOI010004275">
    <property type="protein sequence ID" value="KAJ1717893.1"/>
    <property type="molecule type" value="Genomic_DNA"/>
</dbReference>
<evidence type="ECO:0000256" key="2">
    <source>
        <dbReference type="ARBA" id="ARBA00004367"/>
    </source>
</evidence>
<feature type="non-terminal residue" evidence="17">
    <location>
        <position position="168"/>
    </location>
</feature>
<dbReference type="AlphaFoldDB" id="A0A9W7XSV7"/>
<sequence>RAAADGAPPPAPARKRQWLWTAVRIGVLAAAAAATVYVARDPPRALGLSARVPDAARAPSPNVGFMAQVLQKSRGQNICKPEGFVSDTYSDFDGIEALNHRVAGLLDRLVRTKFFRTLKVDLYKPCRFWRTEGSCFQRDCIVQPLDESEVPAAWCAQTTDQNDFGPFL</sequence>
<evidence type="ECO:0000256" key="1">
    <source>
        <dbReference type="ARBA" id="ARBA00001974"/>
    </source>
</evidence>
<keyword evidence="16" id="KW-0812">Transmembrane</keyword>
<comment type="subcellular location">
    <subcellularLocation>
        <location evidence="2">Endoplasmic reticulum membrane</location>
        <topology evidence="2">Peripheral membrane protein</topology>
        <orientation evidence="2">Lumenal side</orientation>
    </subcellularLocation>
</comment>
<keyword evidence="14" id="KW-0325">Glycoprotein</keyword>
<dbReference type="InterPro" id="IPR037192">
    <property type="entry name" value="ERO1-like_sf"/>
</dbReference>
<evidence type="ECO:0000256" key="13">
    <source>
        <dbReference type="ARBA" id="ARBA00023157"/>
    </source>
</evidence>
<dbReference type="InterPro" id="IPR007266">
    <property type="entry name" value="Ero1"/>
</dbReference>
<dbReference type="Proteomes" id="UP001143981">
    <property type="component" value="Unassembled WGS sequence"/>
</dbReference>
<comment type="cofactor">
    <cofactor evidence="1">
        <name>FAD</name>
        <dbReference type="ChEBI" id="CHEBI:57692"/>
    </cofactor>
</comment>
<name>A0A9W7XSV7_9FUNG</name>
<dbReference type="Pfam" id="PF04137">
    <property type="entry name" value="ERO1"/>
    <property type="match status" value="1"/>
</dbReference>
<keyword evidence="8" id="KW-0256">Endoplasmic reticulum</keyword>
<evidence type="ECO:0000313" key="18">
    <source>
        <dbReference type="Proteomes" id="UP001143981"/>
    </source>
</evidence>
<evidence type="ECO:0000256" key="5">
    <source>
        <dbReference type="ARBA" id="ARBA00022448"/>
    </source>
</evidence>
<keyword evidence="5" id="KW-0813">Transport</keyword>
<protein>
    <submittedName>
        <fullName evidence="17">Endoplasmic oxidoreductin-1</fullName>
    </submittedName>
</protein>
<evidence type="ECO:0000256" key="9">
    <source>
        <dbReference type="ARBA" id="ARBA00022827"/>
    </source>
</evidence>
<keyword evidence="11" id="KW-0560">Oxidoreductase</keyword>
<evidence type="ECO:0000256" key="14">
    <source>
        <dbReference type="ARBA" id="ARBA00023180"/>
    </source>
</evidence>
<dbReference type="GO" id="GO:0005789">
    <property type="term" value="C:endoplasmic reticulum membrane"/>
    <property type="evidence" value="ECO:0007669"/>
    <property type="project" value="UniProtKB-SubCell"/>
</dbReference>
<dbReference type="PANTHER" id="PTHR12613:SF0">
    <property type="entry name" value="ERO1-LIKE PROTEIN"/>
    <property type="match status" value="1"/>
</dbReference>
<dbReference type="OrthoDB" id="269384at2759"/>
<accession>A0A9W7XSV7</accession>
<keyword evidence="18" id="KW-1185">Reference proteome</keyword>
<keyword evidence="15" id="KW-0676">Redox-active center</keyword>
<evidence type="ECO:0000256" key="15">
    <source>
        <dbReference type="ARBA" id="ARBA00023284"/>
    </source>
</evidence>
<dbReference type="GO" id="GO:0071949">
    <property type="term" value="F:FAD binding"/>
    <property type="evidence" value="ECO:0007669"/>
    <property type="project" value="InterPro"/>
</dbReference>
<evidence type="ECO:0000256" key="12">
    <source>
        <dbReference type="ARBA" id="ARBA00023136"/>
    </source>
</evidence>
<evidence type="ECO:0000256" key="11">
    <source>
        <dbReference type="ARBA" id="ARBA00023002"/>
    </source>
</evidence>
<keyword evidence="6" id="KW-0285">Flavoprotein</keyword>
<keyword evidence="9" id="KW-0274">FAD</keyword>
<evidence type="ECO:0000313" key="17">
    <source>
        <dbReference type="EMBL" id="KAJ1717893.1"/>
    </source>
</evidence>
<organism evidence="17 18">
    <name type="scientific">Coemansia biformis</name>
    <dbReference type="NCBI Taxonomy" id="1286918"/>
    <lineage>
        <taxon>Eukaryota</taxon>
        <taxon>Fungi</taxon>
        <taxon>Fungi incertae sedis</taxon>
        <taxon>Zoopagomycota</taxon>
        <taxon>Kickxellomycotina</taxon>
        <taxon>Kickxellomycetes</taxon>
        <taxon>Kickxellales</taxon>
        <taxon>Kickxellaceae</taxon>
        <taxon>Coemansia</taxon>
    </lineage>
</organism>
<comment type="subunit">
    <text evidence="4">May function both as a monomer and a homodimer.</text>
</comment>
<feature type="transmembrane region" description="Helical" evidence="16">
    <location>
        <begin position="18"/>
        <end position="39"/>
    </location>
</feature>
<evidence type="ECO:0000256" key="8">
    <source>
        <dbReference type="ARBA" id="ARBA00022824"/>
    </source>
</evidence>
<dbReference type="SUPFAM" id="SSF110019">
    <property type="entry name" value="ERO1-like"/>
    <property type="match status" value="1"/>
</dbReference>
<dbReference type="GO" id="GO:0034975">
    <property type="term" value="P:protein folding in endoplasmic reticulum"/>
    <property type="evidence" value="ECO:0007669"/>
    <property type="project" value="InterPro"/>
</dbReference>
<keyword evidence="7" id="KW-0732">Signal</keyword>
<proteinExistence type="inferred from homology"/>
<feature type="non-terminal residue" evidence="17">
    <location>
        <position position="1"/>
    </location>
</feature>
<evidence type="ECO:0000256" key="6">
    <source>
        <dbReference type="ARBA" id="ARBA00022630"/>
    </source>
</evidence>
<keyword evidence="10" id="KW-0249">Electron transport</keyword>